<sequence length="62" mass="6259">MQTTTRHTLLREAGPHPLPRALGTAATAPGTRHDASAPAAGERPARRVGTAGHPPAHALPAG</sequence>
<protein>
    <submittedName>
        <fullName evidence="2">Uncharacterized protein</fullName>
    </submittedName>
</protein>
<keyword evidence="3" id="KW-1185">Reference proteome</keyword>
<feature type="compositionally biased region" description="Low complexity" evidence="1">
    <location>
        <begin position="51"/>
        <end position="62"/>
    </location>
</feature>
<organism evidence="2 3">
    <name type="scientific">Streptomyces hoynatensis</name>
    <dbReference type="NCBI Taxonomy" id="1141874"/>
    <lineage>
        <taxon>Bacteria</taxon>
        <taxon>Bacillati</taxon>
        <taxon>Actinomycetota</taxon>
        <taxon>Actinomycetes</taxon>
        <taxon>Kitasatosporales</taxon>
        <taxon>Streptomycetaceae</taxon>
        <taxon>Streptomyces</taxon>
    </lineage>
</organism>
<evidence type="ECO:0000256" key="1">
    <source>
        <dbReference type="SAM" id="MobiDB-lite"/>
    </source>
</evidence>
<gene>
    <name evidence="2" type="ORF">D7294_22925</name>
</gene>
<evidence type="ECO:0000313" key="3">
    <source>
        <dbReference type="Proteomes" id="UP000272474"/>
    </source>
</evidence>
<dbReference type="AlphaFoldDB" id="A0A3A9YSJ1"/>
<accession>A0A3A9YSJ1</accession>
<feature type="region of interest" description="Disordered" evidence="1">
    <location>
        <begin position="1"/>
        <end position="62"/>
    </location>
</feature>
<proteinExistence type="predicted"/>
<comment type="caution">
    <text evidence="2">The sequence shown here is derived from an EMBL/GenBank/DDBJ whole genome shotgun (WGS) entry which is preliminary data.</text>
</comment>
<evidence type="ECO:0000313" key="2">
    <source>
        <dbReference type="EMBL" id="RKN39032.1"/>
    </source>
</evidence>
<dbReference type="Proteomes" id="UP000272474">
    <property type="component" value="Unassembled WGS sequence"/>
</dbReference>
<name>A0A3A9YSJ1_9ACTN</name>
<reference evidence="2 3" key="1">
    <citation type="journal article" date="2014" name="Int. J. Syst. Evol. Microbiol.">
        <title>Streptomyces hoynatensis sp. nov., isolated from deep marine sediment.</title>
        <authorList>
            <person name="Veyisoglu A."/>
            <person name="Sahin N."/>
        </authorList>
    </citation>
    <scope>NUCLEOTIDE SEQUENCE [LARGE SCALE GENOMIC DNA]</scope>
    <source>
        <strain evidence="2 3">KCTC 29097</strain>
    </source>
</reference>
<dbReference type="EMBL" id="RBAL01000015">
    <property type="protein sequence ID" value="RKN39032.1"/>
    <property type="molecule type" value="Genomic_DNA"/>
</dbReference>